<proteinExistence type="predicted"/>
<feature type="domain" description="CRISPR type III-associated protein" evidence="2">
    <location>
        <begin position="27"/>
        <end position="223"/>
    </location>
</feature>
<keyword evidence="4" id="KW-1185">Reference proteome</keyword>
<evidence type="ECO:0000259" key="2">
    <source>
        <dbReference type="Pfam" id="PF03787"/>
    </source>
</evidence>
<dbReference type="AlphaFoldDB" id="A0A1W6JWH9"/>
<dbReference type="Proteomes" id="UP000193404">
    <property type="component" value="Chromosome"/>
</dbReference>
<dbReference type="GeneID" id="41589261"/>
<accession>A0A1W6JWH9</accession>
<dbReference type="InterPro" id="IPR005537">
    <property type="entry name" value="RAMP_III_fam"/>
</dbReference>
<dbReference type="InterPro" id="IPR052216">
    <property type="entry name" value="CRISPR_Csm3_endoribonuclease"/>
</dbReference>
<dbReference type="OrthoDB" id="44077at2157"/>
<evidence type="ECO:0000256" key="1">
    <source>
        <dbReference type="ARBA" id="ARBA00023118"/>
    </source>
</evidence>
<name>A0A1W6JWH9_9CREN</name>
<dbReference type="EMBL" id="CP020477">
    <property type="protein sequence ID" value="ARM74574.1"/>
    <property type="molecule type" value="Genomic_DNA"/>
</dbReference>
<dbReference type="GO" id="GO:0051607">
    <property type="term" value="P:defense response to virus"/>
    <property type="evidence" value="ECO:0007669"/>
    <property type="project" value="UniProtKB-KW"/>
</dbReference>
<gene>
    <name evidence="3" type="ORF">B6F84_00040</name>
</gene>
<organism evidence="3 4">
    <name type="scientific">Acidianus manzaensis</name>
    <dbReference type="NCBI Taxonomy" id="282676"/>
    <lineage>
        <taxon>Archaea</taxon>
        <taxon>Thermoproteota</taxon>
        <taxon>Thermoprotei</taxon>
        <taxon>Sulfolobales</taxon>
        <taxon>Sulfolobaceae</taxon>
        <taxon>Acidianus</taxon>
    </lineage>
</organism>
<dbReference type="InterPro" id="IPR013411">
    <property type="entry name" value="CRISPR-assoc_RAMP_Csx7"/>
</dbReference>
<dbReference type="NCBIfam" id="TIGR02581">
    <property type="entry name" value="cas_cyan_RAMP"/>
    <property type="match status" value="1"/>
</dbReference>
<sequence length="278" mass="31327">MVDYTFARKDVLKRTVIIEGNVINTAPLRIGGGKANFSPSSLARDEVLKDVLGNPVIPGSSWKGVFRSTGERILRSRNVKVCSGVGRDYCLNNKRKADYFQRLIKEEKVEEALKTFWDYTCLNCKLFGTMSVIGSVRFLDSVSSSYTLGVRTMVAISREDGAAARRALLTVEFVEPGSVFPFKLIGYNLPNYAIGYLIKIMKNINDEYVQLGGLKTRGFGFVRFENLSFTSQGDNKIGDEDKPVEITHVKEKDFNNFFEQMKKFVEAFESVSIPYPKE</sequence>
<dbReference type="PANTHER" id="PTHR35579">
    <property type="entry name" value="CRISPR SYSTEM CMS ENDORIBONUCLEASE CSM3"/>
    <property type="match status" value="1"/>
</dbReference>
<protein>
    <submittedName>
        <fullName evidence="3">CRISPR-associated RAMP protein</fullName>
    </submittedName>
</protein>
<dbReference type="PANTHER" id="PTHR35579:SF6">
    <property type="entry name" value="DUF324 DOMAIN-CONTAINING PROTEIN"/>
    <property type="match status" value="1"/>
</dbReference>
<dbReference type="KEGG" id="aman:B6F84_00040"/>
<evidence type="ECO:0000313" key="4">
    <source>
        <dbReference type="Proteomes" id="UP000193404"/>
    </source>
</evidence>
<evidence type="ECO:0000313" key="3">
    <source>
        <dbReference type="EMBL" id="ARM74574.1"/>
    </source>
</evidence>
<keyword evidence="1" id="KW-0051">Antiviral defense</keyword>
<dbReference type="RefSeq" id="WP_148690319.1">
    <property type="nucleotide sequence ID" value="NZ_CP020477.1"/>
</dbReference>
<dbReference type="Pfam" id="PF03787">
    <property type="entry name" value="RAMPs"/>
    <property type="match status" value="1"/>
</dbReference>
<reference evidence="3 4" key="1">
    <citation type="submission" date="2017-03" db="EMBL/GenBank/DDBJ databases">
        <title>Sulfur activation and transportation mechanism of thermophilic Archaea Acidianus manzaensis YN-25.</title>
        <authorList>
            <person name="Ma Y."/>
            <person name="Yang Y."/>
            <person name="Xia J."/>
        </authorList>
    </citation>
    <scope>NUCLEOTIDE SEQUENCE [LARGE SCALE GENOMIC DNA]</scope>
    <source>
        <strain evidence="3 4">YN-25</strain>
    </source>
</reference>
<dbReference type="STRING" id="282676.B6F84_00040"/>